<name>A0A9P4MYG4_9PLEO</name>
<evidence type="ECO:0000313" key="2">
    <source>
        <dbReference type="EMBL" id="KAF2204233.1"/>
    </source>
</evidence>
<dbReference type="AlphaFoldDB" id="A0A9P4MYG4"/>
<feature type="compositionally biased region" description="Basic and acidic residues" evidence="1">
    <location>
        <begin position="114"/>
        <end position="123"/>
    </location>
</feature>
<protein>
    <recommendedName>
        <fullName evidence="4">DNA/RNA-binding domain-containing protein</fullName>
    </recommendedName>
</protein>
<dbReference type="PANTHER" id="PTHR15696">
    <property type="entry name" value="SMG-7 SUPPRESSOR WITH MORPHOLOGICAL EFFECT ON GENITALIA PROTEIN 7"/>
    <property type="match status" value="1"/>
</dbReference>
<dbReference type="OrthoDB" id="2017974at2759"/>
<accession>A0A9P4MYG4</accession>
<evidence type="ECO:0000313" key="3">
    <source>
        <dbReference type="Proteomes" id="UP000799536"/>
    </source>
</evidence>
<dbReference type="GO" id="GO:0005697">
    <property type="term" value="C:telomerase holoenzyme complex"/>
    <property type="evidence" value="ECO:0007669"/>
    <property type="project" value="TreeGrafter"/>
</dbReference>
<dbReference type="SUPFAM" id="SSF48452">
    <property type="entry name" value="TPR-like"/>
    <property type="match status" value="1"/>
</dbReference>
<dbReference type="GO" id="GO:0000184">
    <property type="term" value="P:nuclear-transcribed mRNA catabolic process, nonsense-mediated decay"/>
    <property type="evidence" value="ECO:0007669"/>
    <property type="project" value="TreeGrafter"/>
</dbReference>
<dbReference type="GO" id="GO:0070034">
    <property type="term" value="F:telomerase RNA binding"/>
    <property type="evidence" value="ECO:0007669"/>
    <property type="project" value="TreeGrafter"/>
</dbReference>
<feature type="region of interest" description="Disordered" evidence="1">
    <location>
        <begin position="66"/>
        <end position="154"/>
    </location>
</feature>
<feature type="compositionally biased region" description="Basic and acidic residues" evidence="1">
    <location>
        <begin position="144"/>
        <end position="154"/>
    </location>
</feature>
<dbReference type="Proteomes" id="UP000799536">
    <property type="component" value="Unassembled WGS sequence"/>
</dbReference>
<dbReference type="InterPro" id="IPR045153">
    <property type="entry name" value="Est1/Ebs1-like"/>
</dbReference>
<evidence type="ECO:0008006" key="4">
    <source>
        <dbReference type="Google" id="ProtNLM"/>
    </source>
</evidence>
<dbReference type="GO" id="GO:0042162">
    <property type="term" value="F:telomeric DNA binding"/>
    <property type="evidence" value="ECO:0007669"/>
    <property type="project" value="TreeGrafter"/>
</dbReference>
<dbReference type="InterPro" id="IPR011990">
    <property type="entry name" value="TPR-like_helical_dom_sf"/>
</dbReference>
<comment type="caution">
    <text evidence="2">The sequence shown here is derived from an EMBL/GenBank/DDBJ whole genome shotgun (WGS) entry which is preliminary data.</text>
</comment>
<dbReference type="Gene3D" id="1.25.40.10">
    <property type="entry name" value="Tetratricopeptide repeat domain"/>
    <property type="match status" value="1"/>
</dbReference>
<keyword evidence="3" id="KW-1185">Reference proteome</keyword>
<organism evidence="2 3">
    <name type="scientific">Delitschia confertaspora ATCC 74209</name>
    <dbReference type="NCBI Taxonomy" id="1513339"/>
    <lineage>
        <taxon>Eukaryota</taxon>
        <taxon>Fungi</taxon>
        <taxon>Dikarya</taxon>
        <taxon>Ascomycota</taxon>
        <taxon>Pezizomycotina</taxon>
        <taxon>Dothideomycetes</taxon>
        <taxon>Pleosporomycetidae</taxon>
        <taxon>Pleosporales</taxon>
        <taxon>Delitschiaceae</taxon>
        <taxon>Delitschia</taxon>
    </lineage>
</organism>
<feature type="compositionally biased region" description="Polar residues" evidence="1">
    <location>
        <begin position="124"/>
        <end position="133"/>
    </location>
</feature>
<dbReference type="PANTHER" id="PTHR15696:SF0">
    <property type="entry name" value="TELOMERASE-BINDING PROTEIN EST1A"/>
    <property type="match status" value="1"/>
</dbReference>
<reference evidence="2" key="1">
    <citation type="journal article" date="2020" name="Stud. Mycol.">
        <title>101 Dothideomycetes genomes: a test case for predicting lifestyles and emergence of pathogens.</title>
        <authorList>
            <person name="Haridas S."/>
            <person name="Albert R."/>
            <person name="Binder M."/>
            <person name="Bloem J."/>
            <person name="Labutti K."/>
            <person name="Salamov A."/>
            <person name="Andreopoulos B."/>
            <person name="Baker S."/>
            <person name="Barry K."/>
            <person name="Bills G."/>
            <person name="Bluhm B."/>
            <person name="Cannon C."/>
            <person name="Castanera R."/>
            <person name="Culley D."/>
            <person name="Daum C."/>
            <person name="Ezra D."/>
            <person name="Gonzalez J."/>
            <person name="Henrissat B."/>
            <person name="Kuo A."/>
            <person name="Liang C."/>
            <person name="Lipzen A."/>
            <person name="Lutzoni F."/>
            <person name="Magnuson J."/>
            <person name="Mondo S."/>
            <person name="Nolan M."/>
            <person name="Ohm R."/>
            <person name="Pangilinan J."/>
            <person name="Park H.-J."/>
            <person name="Ramirez L."/>
            <person name="Alfaro M."/>
            <person name="Sun H."/>
            <person name="Tritt A."/>
            <person name="Yoshinaga Y."/>
            <person name="Zwiers L.-H."/>
            <person name="Turgeon B."/>
            <person name="Goodwin S."/>
            <person name="Spatafora J."/>
            <person name="Crous P."/>
            <person name="Grigoriev I."/>
        </authorList>
    </citation>
    <scope>NUCLEOTIDE SEQUENCE</scope>
    <source>
        <strain evidence="2">ATCC 74209</strain>
    </source>
</reference>
<gene>
    <name evidence="2" type="ORF">GQ43DRAFT_192292</name>
</gene>
<dbReference type="EMBL" id="ML993881">
    <property type="protein sequence ID" value="KAF2204233.1"/>
    <property type="molecule type" value="Genomic_DNA"/>
</dbReference>
<sequence length="687" mass="79024">MDYMVLVAHLRQKNERLETLFTYYGFPVSPEKLQSHENRCGIQHRDIDIQKPPQHIAWTTPSTPTAAELLSQGKPPKASSSPESKERSGSVSPYQLPDVEPTLEQVRPAVINEKSNDTIRSEHQNSQISTGYSKKQAGTPGHSLKKETPLINPERRQRSWAIQLQSESTPVSVEQLSSEVKSIYAGLAMIETKCIAVDRGLVETINSNEEHTLSTDQWQALTALHKTLLHEHHDFLLVSQHPLASPPLRRLAKKYSMTARMWKHGCHSYLELLRRHLPRSLDHMHAFLYHAIQIYNLLYEFIPAFEDIWTEILGDLSRYKMVIEEDPRDREIWARNARSWYTRMADLKPMIGRLDHHMAILSGHNPMCKLFFYAKSLTSENIFFASRDYMTVSLQSASDVRNLQAPPMNPLLKTHISIFLHKFDEAQYHLKEYLDTLSIHLLRDLDKWAESGAQIAIANISSLFDYGNSSALRYLFDIANFLFSMEPEEDPVNQELPDGLKDPSFSDIRDLEGERVKYNLILNTFKTVLSYRKRPSTFPHVQCIAAFLVSLAEAVQLTNKRFASSLFYSQSIFDVVPWEPLCDYLNDFQSSGDCQDHTVPDTFPHSNTLDCRPLPEDYMLRGLVWTNQYFPETWFDGTPWDVEDRVEGQIWSLASSMNTMRVDRILWLGRKLAAVGGRNHPDAHKIL</sequence>
<proteinExistence type="predicted"/>
<evidence type="ECO:0000256" key="1">
    <source>
        <dbReference type="SAM" id="MobiDB-lite"/>
    </source>
</evidence>
<dbReference type="FunFam" id="1.25.40.10:FF:000202">
    <property type="entry name" value="Unplaced genomic scaffold supercont1.7, whole genome shotgun sequence"/>
    <property type="match status" value="1"/>
</dbReference>